<evidence type="ECO:0000256" key="3">
    <source>
        <dbReference type="ARBA" id="ARBA00022679"/>
    </source>
</evidence>
<keyword evidence="5 8" id="KW-1133">Transmembrane helix</keyword>
<keyword evidence="4 8" id="KW-0812">Transmembrane</keyword>
<organism evidence="9 10">
    <name type="scientific">Cutibacterium modestum</name>
    <dbReference type="NCBI Taxonomy" id="2559073"/>
    <lineage>
        <taxon>Bacteria</taxon>
        <taxon>Bacillati</taxon>
        <taxon>Actinomycetota</taxon>
        <taxon>Actinomycetes</taxon>
        <taxon>Propionibacteriales</taxon>
        <taxon>Propionibacteriaceae</taxon>
        <taxon>Cutibacterium</taxon>
    </lineage>
</organism>
<evidence type="ECO:0000256" key="8">
    <source>
        <dbReference type="SAM" id="Phobius"/>
    </source>
</evidence>
<feature type="transmembrane region" description="Helical" evidence="8">
    <location>
        <begin position="17"/>
        <end position="39"/>
    </location>
</feature>
<dbReference type="EMBL" id="AP024747">
    <property type="protein sequence ID" value="BCY25022.1"/>
    <property type="molecule type" value="Genomic_DNA"/>
</dbReference>
<gene>
    <name evidence="9" type="ORF">KB1_10120</name>
</gene>
<comment type="subcellular location">
    <subcellularLocation>
        <location evidence="1">Cell membrane</location>
        <topology evidence="1">Multi-pass membrane protein</topology>
    </subcellularLocation>
</comment>
<evidence type="ECO:0000313" key="10">
    <source>
        <dbReference type="Proteomes" id="UP000825072"/>
    </source>
</evidence>
<feature type="transmembrane region" description="Helical" evidence="8">
    <location>
        <begin position="88"/>
        <end position="110"/>
    </location>
</feature>
<keyword evidence="3" id="KW-0808">Transferase</keyword>
<accession>A0AAD1KPH8</accession>
<feature type="transmembrane region" description="Helical" evidence="8">
    <location>
        <begin position="392"/>
        <end position="415"/>
    </location>
</feature>
<proteinExistence type="inferred from homology"/>
<dbReference type="AlphaFoldDB" id="A0AAD1KPH8"/>
<feature type="transmembrane region" description="Helical" evidence="8">
    <location>
        <begin position="154"/>
        <end position="178"/>
    </location>
</feature>
<dbReference type="InterPro" id="IPR016570">
    <property type="entry name" value="UCP010361"/>
</dbReference>
<sequence length="440" mass="48422">MPSHDVKVARQGSRASLFSATGAIALWTVGRLVMLHVFIQPSSSYIIGDVQYYLWWMSSGQPDSSVLPEYPLPVAWFMRTLYWAGGDAYFPIAFSTAMLLLDAILAVAMWHDGHRTGALWWIVLAPFLGPIMWNRFDMVPAICVGLAALWYRRHPAACGVMIALGAATKLWPALLILPMISRHKAAVRRLVAFAITGFGFALASLLAGGWERLISPLTWQSDRGLQIESVPATIPMLHYFRNSHGDHTVKMSKYNAYEIFGPSVAGWQSISSVLMVFAVALAVGLAVVSWHRNGLDHRTAVIADLTIIGALIIANKTLSPQYFVWWAAPIAMILDHVSAETTADASVNHDALSWARTWCWTVAALMAVTAFMTQQEYPLHYSKILSGSSSTGWLLISRNVLVFMTFAACIATLVASLRVHVPAQPTVTQTGPRHTMSSQR</sequence>
<evidence type="ECO:0000256" key="6">
    <source>
        <dbReference type="ARBA" id="ARBA00023136"/>
    </source>
</evidence>
<evidence type="ECO:0000313" key="9">
    <source>
        <dbReference type="EMBL" id="BCY25022.1"/>
    </source>
</evidence>
<evidence type="ECO:0000256" key="7">
    <source>
        <dbReference type="ARBA" id="ARBA00024033"/>
    </source>
</evidence>
<evidence type="ECO:0000256" key="5">
    <source>
        <dbReference type="ARBA" id="ARBA00022989"/>
    </source>
</evidence>
<feature type="transmembrane region" description="Helical" evidence="8">
    <location>
        <begin position="351"/>
        <end position="372"/>
    </location>
</feature>
<dbReference type="InterPro" id="IPR018584">
    <property type="entry name" value="GT87"/>
</dbReference>
<feature type="transmembrane region" description="Helical" evidence="8">
    <location>
        <begin position="190"/>
        <end position="210"/>
    </location>
</feature>
<comment type="similarity">
    <text evidence="7">Belongs to the glycosyltransferase 87 family.</text>
</comment>
<evidence type="ECO:0000256" key="1">
    <source>
        <dbReference type="ARBA" id="ARBA00004651"/>
    </source>
</evidence>
<keyword evidence="6 8" id="KW-0472">Membrane</keyword>
<feature type="transmembrane region" description="Helical" evidence="8">
    <location>
        <begin position="117"/>
        <end position="134"/>
    </location>
</feature>
<protein>
    <submittedName>
        <fullName evidence="9">Membrane protein</fullName>
    </submittedName>
</protein>
<dbReference type="GO" id="GO:0005886">
    <property type="term" value="C:plasma membrane"/>
    <property type="evidence" value="ECO:0007669"/>
    <property type="project" value="UniProtKB-SubCell"/>
</dbReference>
<dbReference type="PIRSF" id="PIRSF010361">
    <property type="entry name" value="UCP010361"/>
    <property type="match status" value="1"/>
</dbReference>
<feature type="transmembrane region" description="Helical" evidence="8">
    <location>
        <begin position="267"/>
        <end position="288"/>
    </location>
</feature>
<dbReference type="Pfam" id="PF09594">
    <property type="entry name" value="GT87"/>
    <property type="match status" value="1"/>
</dbReference>
<dbReference type="Proteomes" id="UP000825072">
    <property type="component" value="Chromosome 1"/>
</dbReference>
<keyword evidence="2" id="KW-1003">Cell membrane</keyword>
<evidence type="ECO:0000256" key="4">
    <source>
        <dbReference type="ARBA" id="ARBA00022692"/>
    </source>
</evidence>
<reference evidence="9" key="1">
    <citation type="submission" date="2021-06" db="EMBL/GenBank/DDBJ databases">
        <title>Genome sequence of Cutibacterium modestum strain KB17-24694.</title>
        <authorList>
            <person name="Dekio I."/>
            <person name="Asahina A."/>
            <person name="Nishida M."/>
        </authorList>
    </citation>
    <scope>NUCLEOTIDE SEQUENCE</scope>
    <source>
        <strain evidence="9">KB17-24694</strain>
    </source>
</reference>
<name>A0AAD1KPH8_9ACTN</name>
<evidence type="ECO:0000256" key="2">
    <source>
        <dbReference type="ARBA" id="ARBA00022475"/>
    </source>
</evidence>
<dbReference type="GO" id="GO:0016758">
    <property type="term" value="F:hexosyltransferase activity"/>
    <property type="evidence" value="ECO:0007669"/>
    <property type="project" value="InterPro"/>
</dbReference>